<feature type="region of interest" description="Disordered" evidence="17">
    <location>
        <begin position="52"/>
        <end position="79"/>
    </location>
</feature>
<dbReference type="Gene3D" id="3.90.550.10">
    <property type="entry name" value="Spore Coat Polysaccharide Biosynthesis Protein SpsA, Chain A"/>
    <property type="match status" value="1"/>
</dbReference>
<keyword evidence="9" id="KW-1133">Transmembrane helix</keyword>
<proteinExistence type="inferred from homology"/>
<evidence type="ECO:0000256" key="2">
    <source>
        <dbReference type="ARBA" id="ARBA00004922"/>
    </source>
</evidence>
<keyword evidence="8 16" id="KW-0735">Signal-anchor</keyword>
<dbReference type="InterPro" id="IPR052261">
    <property type="entry name" value="Glycosyltransferase_13"/>
</dbReference>
<feature type="region of interest" description="Disordered" evidence="17">
    <location>
        <begin position="463"/>
        <end position="491"/>
    </location>
</feature>
<name>A0A1D2A5X8_AUXPR</name>
<sequence length="491" mass="54813">MRTNFVIVAGATIFLLCQGVLLYSVRLDGAPSKGVKVGAGTQGRLVQLVTREEGTAARQGPKPRWARRQDPPPPAEVAAGARRLRQAQEAALRRWTRPDATSTTVFPPGHEDGACVGSGPPRIGAFAAVVMVTFDRAEYLARALESMLHVHALDPDNQLRFPLYISQDSDAPGVQEVIEQHLDKLRYLQHREVAPPIPSNKREILAYYRIANHYKFIFQTFFDCFGFARLIILEDDMLLAPDFFPYFLGLGRFMDADPSLYCVSSWNDHGQSKFVRDQHTLHRTDFFPGLGWMTNAGVWTSIREAWPPAYWDDWMRLNSTRQGRQCIRPEVSRTYNFGEHGSSKGQYFRTFLKPVTLASEAIDWASEDLSHLLPDEYATRFEAMLASAPTLAADAAWTSAAGPVRVEYASLQQYRLITGRYRMLREWKDGVPRAAYRGVVRVRNPNGVEVLIAPVPGFDPGAAAASGEGRAQEPGGAMGRRGKLVTRSITD</sequence>
<evidence type="ECO:0000256" key="13">
    <source>
        <dbReference type="ARBA" id="ARBA00038949"/>
    </source>
</evidence>
<evidence type="ECO:0000256" key="6">
    <source>
        <dbReference type="ARBA" id="ARBA00022692"/>
    </source>
</evidence>
<keyword evidence="6" id="KW-0812">Transmembrane</keyword>
<comment type="similarity">
    <text evidence="3 16">Belongs to the glycosyltransferase 13 family.</text>
</comment>
<keyword evidence="11" id="KW-0472">Membrane</keyword>
<dbReference type="PANTHER" id="PTHR10468:SF0">
    <property type="entry name" value="ALPHA-1,3-MANNOSYL-GLYCOPROTEIN 2-BETA-N-ACETYLGLUCOSAMINYLTRANSFERASE"/>
    <property type="match status" value="1"/>
</dbReference>
<evidence type="ECO:0000256" key="16">
    <source>
        <dbReference type="RuleBase" id="RU368119"/>
    </source>
</evidence>
<dbReference type="SUPFAM" id="SSF53448">
    <property type="entry name" value="Nucleotide-diphospho-sugar transferases"/>
    <property type="match status" value="1"/>
</dbReference>
<dbReference type="InterPro" id="IPR029044">
    <property type="entry name" value="Nucleotide-diphossugar_trans"/>
</dbReference>
<evidence type="ECO:0000256" key="17">
    <source>
        <dbReference type="SAM" id="MobiDB-lite"/>
    </source>
</evidence>
<evidence type="ECO:0000256" key="7">
    <source>
        <dbReference type="ARBA" id="ARBA00022723"/>
    </source>
</evidence>
<evidence type="ECO:0000256" key="3">
    <source>
        <dbReference type="ARBA" id="ARBA00006492"/>
    </source>
</evidence>
<comment type="function">
    <text evidence="16">Initiates complex N-linked carbohydrate formation. Essential for the conversion of high-mannose to hybrid and complex N-glycans.</text>
</comment>
<evidence type="ECO:0000256" key="5">
    <source>
        <dbReference type="ARBA" id="ARBA00022679"/>
    </source>
</evidence>
<keyword evidence="10 16" id="KW-0333">Golgi apparatus</keyword>
<evidence type="ECO:0000256" key="8">
    <source>
        <dbReference type="ARBA" id="ARBA00022968"/>
    </source>
</evidence>
<reference evidence="18" key="1">
    <citation type="submission" date="2015-08" db="EMBL/GenBank/DDBJ databases">
        <authorList>
            <person name="Babu N.S."/>
            <person name="Beckwith C.J."/>
            <person name="Beseler K.G."/>
            <person name="Brison A."/>
            <person name="Carone J.V."/>
            <person name="Caskin T.P."/>
            <person name="Diamond M."/>
            <person name="Durham M.E."/>
            <person name="Foxe J.M."/>
            <person name="Go M."/>
            <person name="Henderson B.A."/>
            <person name="Jones I.B."/>
            <person name="McGettigan J.A."/>
            <person name="Micheletti S.J."/>
            <person name="Nasrallah M.E."/>
            <person name="Ortiz D."/>
            <person name="Piller C.R."/>
            <person name="Privatt S.R."/>
            <person name="Schneider S.L."/>
            <person name="Sharp S."/>
            <person name="Smith T.C."/>
            <person name="Stanton J.D."/>
            <person name="Ullery H.E."/>
            <person name="Wilson R.J."/>
            <person name="Serrano M.G."/>
            <person name="Buck G."/>
            <person name="Lee V."/>
            <person name="Wang Y."/>
            <person name="Carvalho R."/>
            <person name="Voegtly L."/>
            <person name="Shi R."/>
            <person name="Duckworth R."/>
            <person name="Johnson A."/>
            <person name="Loviza R."/>
            <person name="Walstead R."/>
            <person name="Shah Z."/>
            <person name="Kiflezghi M."/>
            <person name="Wade K."/>
            <person name="Ball S.L."/>
            <person name="Bradley K.W."/>
            <person name="Asai D.J."/>
            <person name="Bowman C.A."/>
            <person name="Russell D.A."/>
            <person name="Pope W.H."/>
            <person name="Jacobs-Sera D."/>
            <person name="Hendrix R.W."/>
            <person name="Hatfull G.F."/>
        </authorList>
    </citation>
    <scope>NUCLEOTIDE SEQUENCE</scope>
</reference>
<organism evidence="18">
    <name type="scientific">Auxenochlorella protothecoides</name>
    <name type="common">Green microalga</name>
    <name type="synonym">Chlorella protothecoides</name>
    <dbReference type="NCBI Taxonomy" id="3075"/>
    <lineage>
        <taxon>Eukaryota</taxon>
        <taxon>Viridiplantae</taxon>
        <taxon>Chlorophyta</taxon>
        <taxon>core chlorophytes</taxon>
        <taxon>Trebouxiophyceae</taxon>
        <taxon>Chlorellales</taxon>
        <taxon>Chlorellaceae</taxon>
        <taxon>Auxenochlorella</taxon>
    </lineage>
</organism>
<dbReference type="EMBL" id="GDKF01003996">
    <property type="protein sequence ID" value="JAT74626.1"/>
    <property type="molecule type" value="Transcribed_RNA"/>
</dbReference>
<evidence type="ECO:0000313" key="18">
    <source>
        <dbReference type="EMBL" id="JAT74626.1"/>
    </source>
</evidence>
<evidence type="ECO:0000256" key="10">
    <source>
        <dbReference type="ARBA" id="ARBA00023034"/>
    </source>
</evidence>
<dbReference type="FunFam" id="3.90.550.10:FF:000252">
    <property type="entry name" value="Protein O-linked-mannose beta-1,2-N-acetylglucosaminyltransferase 1"/>
    <property type="match status" value="1"/>
</dbReference>
<comment type="subcellular location">
    <subcellularLocation>
        <location evidence="1 16">Golgi apparatus membrane</location>
        <topology evidence="1 16">Single-pass type II membrane protein</topology>
    </subcellularLocation>
</comment>
<evidence type="ECO:0000256" key="11">
    <source>
        <dbReference type="ARBA" id="ARBA00023136"/>
    </source>
</evidence>
<comment type="cofactor">
    <cofactor evidence="16">
        <name>Mn(2+)</name>
        <dbReference type="ChEBI" id="CHEBI:29035"/>
    </cofactor>
    <text evidence="16">The cofactor is mostly bound to the substrate.</text>
</comment>
<dbReference type="UniPathway" id="UPA00378"/>
<gene>
    <name evidence="18" type="ORF">g.40912</name>
</gene>
<dbReference type="Gene3D" id="3.10.180.20">
    <property type="entry name" value="N-Acetylglucosaminyltransferase I, Domain 2"/>
    <property type="match status" value="1"/>
</dbReference>
<comment type="catalytic activity">
    <reaction evidence="15 16">
        <text>N(4)-(alpha-D-Man-(1-&gt;3)-[alpha-D-Man-(1-&gt;3)-[alpha-D-Man-(1-&gt;6)]-alpha-D-Man-(1-&gt;6)]-beta-D-Man-(1-&gt;4)-beta-D-GlcNAc-(1-&gt;4)-beta-D-GlcNAc)-L-asparaginyl-[protein] (N-glucan mannose isomer 5A1,2) + UDP-N-acetyl-alpha-D-glucosamine = N(4)-{beta-D-GlcNAc-(1-&gt;2)-alpha-D-Man-(1-&gt;3)-[alpha-D-Man-(1-&gt;3)-[alpha-D-Man-(1-&gt;6)]-alpha-D-Man-(1-&gt;6)]-beta-D-Man-(1-&gt;4)-beta-D-GlcNAc-(1-&gt;4)-beta-D-GlcNAc}-L-asparaginyl-[protein] + UDP + H(+)</text>
        <dbReference type="Rhea" id="RHEA:11456"/>
        <dbReference type="Rhea" id="RHEA-COMP:14367"/>
        <dbReference type="Rhea" id="RHEA-COMP:14368"/>
        <dbReference type="ChEBI" id="CHEBI:15378"/>
        <dbReference type="ChEBI" id="CHEBI:57705"/>
        <dbReference type="ChEBI" id="CHEBI:58223"/>
        <dbReference type="ChEBI" id="CHEBI:59087"/>
        <dbReference type="ChEBI" id="CHEBI:60625"/>
        <dbReference type="EC" id="2.4.1.101"/>
    </reaction>
</comment>
<dbReference type="InterPro" id="IPR004139">
    <property type="entry name" value="Glyco_trans_13"/>
</dbReference>
<keyword evidence="4 16" id="KW-0328">Glycosyltransferase</keyword>
<dbReference type="GO" id="GO:0030145">
    <property type="term" value="F:manganese ion binding"/>
    <property type="evidence" value="ECO:0007669"/>
    <property type="project" value="UniProtKB-UniRule"/>
</dbReference>
<evidence type="ECO:0000256" key="4">
    <source>
        <dbReference type="ARBA" id="ARBA00022676"/>
    </source>
</evidence>
<keyword evidence="12 16" id="KW-0464">Manganese</keyword>
<evidence type="ECO:0000256" key="14">
    <source>
        <dbReference type="ARBA" id="ARBA00041712"/>
    </source>
</evidence>
<accession>A0A1D2A5X8</accession>
<evidence type="ECO:0000256" key="9">
    <source>
        <dbReference type="ARBA" id="ARBA00022989"/>
    </source>
</evidence>
<dbReference type="AlphaFoldDB" id="A0A1D2A5X8"/>
<keyword evidence="7 16" id="KW-0479">Metal-binding</keyword>
<dbReference type="EC" id="2.4.1.101" evidence="13 16"/>
<evidence type="ECO:0000256" key="12">
    <source>
        <dbReference type="ARBA" id="ARBA00023211"/>
    </source>
</evidence>
<dbReference type="GO" id="GO:0000139">
    <property type="term" value="C:Golgi membrane"/>
    <property type="evidence" value="ECO:0007669"/>
    <property type="project" value="UniProtKB-SubCell"/>
</dbReference>
<keyword evidence="5" id="KW-0808">Transferase</keyword>
<evidence type="ECO:0000256" key="15">
    <source>
        <dbReference type="ARBA" id="ARBA00049421"/>
    </source>
</evidence>
<dbReference type="Pfam" id="PF03071">
    <property type="entry name" value="GNT-I"/>
    <property type="match status" value="1"/>
</dbReference>
<protein>
    <recommendedName>
        <fullName evidence="13 16">Alpha-1,3-mannosyl-glycoprotein 2-beta-N-acetylglucosaminyltransferase</fullName>
        <shortName evidence="16">GNT-I</shortName>
        <shortName evidence="16">GlcNAc-T I</shortName>
        <ecNumber evidence="13 16">2.4.1.101</ecNumber>
    </recommendedName>
    <alternativeName>
        <fullName evidence="14 16">N-glycosyl-oligosaccharide-glycoprotein N-acetylglucosaminyltransferase I</fullName>
    </alternativeName>
</protein>
<dbReference type="GO" id="GO:0003827">
    <property type="term" value="F:alpha-1,3-mannosylglycoprotein 2-beta-N-acetylglucosaminyltransferase activity"/>
    <property type="evidence" value="ECO:0007669"/>
    <property type="project" value="UniProtKB-UniRule"/>
</dbReference>
<comment type="pathway">
    <text evidence="2 16">Protein modification; protein glycosylation.</text>
</comment>
<evidence type="ECO:0000256" key="1">
    <source>
        <dbReference type="ARBA" id="ARBA00004323"/>
    </source>
</evidence>
<dbReference type="PANTHER" id="PTHR10468">
    <property type="entry name" value="PROTEIN O-LINKED-MANNOSE BETA-1,2-N-ACETYLGLUCOSAMINYLTRANSFERASE 1/ALPHA-1,3-MANNOSYL-GLYCOPROTEIN 2-BETA-N-ACETYLGLUCOSAMINYLTRANSFERASE"/>
    <property type="match status" value="1"/>
</dbReference>